<organism evidence="1 2">
    <name type="scientific">Tanacetum coccineum</name>
    <dbReference type="NCBI Taxonomy" id="301880"/>
    <lineage>
        <taxon>Eukaryota</taxon>
        <taxon>Viridiplantae</taxon>
        <taxon>Streptophyta</taxon>
        <taxon>Embryophyta</taxon>
        <taxon>Tracheophyta</taxon>
        <taxon>Spermatophyta</taxon>
        <taxon>Magnoliopsida</taxon>
        <taxon>eudicotyledons</taxon>
        <taxon>Gunneridae</taxon>
        <taxon>Pentapetalae</taxon>
        <taxon>asterids</taxon>
        <taxon>campanulids</taxon>
        <taxon>Asterales</taxon>
        <taxon>Asteraceae</taxon>
        <taxon>Asteroideae</taxon>
        <taxon>Anthemideae</taxon>
        <taxon>Anthemidinae</taxon>
        <taxon>Tanacetum</taxon>
    </lineage>
</organism>
<dbReference type="Proteomes" id="UP001151760">
    <property type="component" value="Unassembled WGS sequence"/>
</dbReference>
<gene>
    <name evidence="1" type="ORF">Tco_0842315</name>
</gene>
<accession>A0ABQ5B060</accession>
<reference evidence="1" key="2">
    <citation type="submission" date="2022-01" db="EMBL/GenBank/DDBJ databases">
        <authorList>
            <person name="Yamashiro T."/>
            <person name="Shiraishi A."/>
            <person name="Satake H."/>
            <person name="Nakayama K."/>
        </authorList>
    </citation>
    <scope>NUCLEOTIDE SEQUENCE</scope>
</reference>
<comment type="caution">
    <text evidence="1">The sequence shown here is derived from an EMBL/GenBank/DDBJ whole genome shotgun (WGS) entry which is preliminary data.</text>
</comment>
<keyword evidence="2" id="KW-1185">Reference proteome</keyword>
<protein>
    <submittedName>
        <fullName evidence="1">Uncharacterized protein</fullName>
    </submittedName>
</protein>
<dbReference type="EMBL" id="BQNB010012784">
    <property type="protein sequence ID" value="GJT07853.1"/>
    <property type="molecule type" value="Genomic_DNA"/>
</dbReference>
<evidence type="ECO:0000313" key="2">
    <source>
        <dbReference type="Proteomes" id="UP001151760"/>
    </source>
</evidence>
<proteinExistence type="predicted"/>
<sequence>MTELILREYVEKAQAESILAKPNIDKNVKIKLSKEHLKKLRNNAYSRLEEEDVVRNFAKVLEILDSIKTPDMDTDRLRVHVFPFSLTGDVREWWINEENDKINA</sequence>
<name>A0ABQ5B060_9ASTR</name>
<reference evidence="1" key="1">
    <citation type="journal article" date="2022" name="Int. J. Mol. Sci.">
        <title>Draft Genome of Tanacetum Coccineum: Genomic Comparison of Closely Related Tanacetum-Family Plants.</title>
        <authorList>
            <person name="Yamashiro T."/>
            <person name="Shiraishi A."/>
            <person name="Nakayama K."/>
            <person name="Satake H."/>
        </authorList>
    </citation>
    <scope>NUCLEOTIDE SEQUENCE</scope>
</reference>
<evidence type="ECO:0000313" key="1">
    <source>
        <dbReference type="EMBL" id="GJT07853.1"/>
    </source>
</evidence>